<dbReference type="EMBL" id="JAAAPO010000008">
    <property type="protein sequence ID" value="NBC38012.1"/>
    <property type="molecule type" value="Genomic_DNA"/>
</dbReference>
<sequence length="447" mass="50012">MSKEKVGRPTLTAKELENSFPLIPQRRFGTREGKALVAEIVKALRHGEVRERARKAADETRYHDTVEALIANLAAAYLNTYDPERLVGVGFNNSAYAGTGMQVETMRALRDYLNREGLIELWDGYHRREDERGGAYGRNTRIRSSAKLQHWFDAAGITCRSFALPDSAIIRMKEAPGDLPAVPDDVEASRALLIAINRRLANTDMLILDGGHDLQVDDRADEEEAATLNAFKGDRSACQLYRSFKGGWGLGGRIYGGWWMSESKEARSRIHLDGEETVELDYASLHPRLLFNRAGYALEVDPYMVPGLDFPGARDLGKRTFNRLLNRKQDDPEKRLKLRAGGKKDKKGKVRDNQVLPKGLSFQAYLDRLLGHLHQFQEHFGTGAGMTLQRLDSDIALGVLTRMEAHGVPVLPVHDSFIVPLSARVELAEAMRDSYRDLVGFDPVISG</sequence>
<comment type="caution">
    <text evidence="1">The sequence shown here is derived from an EMBL/GenBank/DDBJ whole genome shotgun (WGS) entry which is preliminary data.</text>
</comment>
<dbReference type="Proteomes" id="UP000753724">
    <property type="component" value="Unassembled WGS sequence"/>
</dbReference>
<evidence type="ECO:0000313" key="1">
    <source>
        <dbReference type="EMBL" id="NBC38012.1"/>
    </source>
</evidence>
<organism evidence="1 2">
    <name type="scientific">Novosphingobium ovatum</name>
    <dbReference type="NCBI Taxonomy" id="1908523"/>
    <lineage>
        <taxon>Bacteria</taxon>
        <taxon>Pseudomonadati</taxon>
        <taxon>Pseudomonadota</taxon>
        <taxon>Alphaproteobacteria</taxon>
        <taxon>Sphingomonadales</taxon>
        <taxon>Sphingomonadaceae</taxon>
        <taxon>Novosphingobium</taxon>
    </lineage>
</organism>
<proteinExistence type="predicted"/>
<accession>A0ABW9XHZ6</accession>
<gene>
    <name evidence="1" type="ORF">GTZ99_15765</name>
</gene>
<reference evidence="2" key="1">
    <citation type="submission" date="2020-01" db="EMBL/GenBank/DDBJ databases">
        <title>Sphingomonas sp. strain CSW-10.</title>
        <authorList>
            <person name="Chen W.-M."/>
        </authorList>
    </citation>
    <scope>NUCLEOTIDE SEQUENCE [LARGE SCALE GENOMIC DNA]</scope>
    <source>
        <strain evidence="2">FSY-8</strain>
    </source>
</reference>
<evidence type="ECO:0008006" key="3">
    <source>
        <dbReference type="Google" id="ProtNLM"/>
    </source>
</evidence>
<protein>
    <recommendedName>
        <fullName evidence="3">DNA-directed DNA polymerase family A palm domain-containing protein</fullName>
    </recommendedName>
</protein>
<keyword evidence="2" id="KW-1185">Reference proteome</keyword>
<name>A0ABW9XHZ6_9SPHN</name>
<evidence type="ECO:0000313" key="2">
    <source>
        <dbReference type="Proteomes" id="UP000753724"/>
    </source>
</evidence>